<gene>
    <name evidence="2" type="ORF">SPI_03413</name>
</gene>
<dbReference type="Proteomes" id="UP000076874">
    <property type="component" value="Unassembled WGS sequence"/>
</dbReference>
<keyword evidence="3" id="KW-1185">Reference proteome</keyword>
<feature type="region of interest" description="Disordered" evidence="1">
    <location>
        <begin position="18"/>
        <end position="42"/>
    </location>
</feature>
<organism evidence="2 3">
    <name type="scientific">Niveomyces insectorum RCEF 264</name>
    <dbReference type="NCBI Taxonomy" id="1081102"/>
    <lineage>
        <taxon>Eukaryota</taxon>
        <taxon>Fungi</taxon>
        <taxon>Dikarya</taxon>
        <taxon>Ascomycota</taxon>
        <taxon>Pezizomycotina</taxon>
        <taxon>Sordariomycetes</taxon>
        <taxon>Hypocreomycetidae</taxon>
        <taxon>Hypocreales</taxon>
        <taxon>Cordycipitaceae</taxon>
        <taxon>Niveomyces</taxon>
    </lineage>
</organism>
<sequence>MDVPTCVSATMLSWQDNRQHVEDRTRSSAEPPQNKHNTKTQSEAKFEARWNWMYPPEFWDRFSELQLTRRAVAEHNRHLRNARHNLCAGPKLTNELDSSRIRCLRTVLLDLQDAAVLSQIITYILPSSCNI</sequence>
<protein>
    <submittedName>
        <fullName evidence="2">Uncharacterized protein</fullName>
    </submittedName>
</protein>
<feature type="compositionally biased region" description="Basic and acidic residues" evidence="1">
    <location>
        <begin position="18"/>
        <end position="27"/>
    </location>
</feature>
<feature type="compositionally biased region" description="Polar residues" evidence="1">
    <location>
        <begin position="28"/>
        <end position="41"/>
    </location>
</feature>
<proteinExistence type="predicted"/>
<dbReference type="AlphaFoldDB" id="A0A162MKC7"/>
<evidence type="ECO:0000313" key="2">
    <source>
        <dbReference type="EMBL" id="OAA63250.1"/>
    </source>
</evidence>
<reference evidence="2 3" key="1">
    <citation type="journal article" date="2016" name="Genome Biol. Evol.">
        <title>Divergent and convergent evolution of fungal pathogenicity.</title>
        <authorList>
            <person name="Shang Y."/>
            <person name="Xiao G."/>
            <person name="Zheng P."/>
            <person name="Cen K."/>
            <person name="Zhan S."/>
            <person name="Wang C."/>
        </authorList>
    </citation>
    <scope>NUCLEOTIDE SEQUENCE [LARGE SCALE GENOMIC DNA]</scope>
    <source>
        <strain evidence="2 3">RCEF 264</strain>
    </source>
</reference>
<evidence type="ECO:0000256" key="1">
    <source>
        <dbReference type="SAM" id="MobiDB-lite"/>
    </source>
</evidence>
<comment type="caution">
    <text evidence="2">The sequence shown here is derived from an EMBL/GenBank/DDBJ whole genome shotgun (WGS) entry which is preliminary data.</text>
</comment>
<accession>A0A162MKC7</accession>
<name>A0A162MKC7_9HYPO</name>
<dbReference type="EMBL" id="AZHD01000005">
    <property type="protein sequence ID" value="OAA63250.1"/>
    <property type="molecule type" value="Genomic_DNA"/>
</dbReference>
<evidence type="ECO:0000313" key="3">
    <source>
        <dbReference type="Proteomes" id="UP000076874"/>
    </source>
</evidence>